<dbReference type="AlphaFoldDB" id="A0A085NN24"/>
<evidence type="ECO:0000313" key="1">
    <source>
        <dbReference type="EMBL" id="KFD57947.1"/>
    </source>
</evidence>
<keyword evidence="3" id="KW-1185">Reference proteome</keyword>
<name>A0A085NN24_9BILA</name>
<accession>A0A085NN24</accession>
<dbReference type="EMBL" id="KL363186">
    <property type="protein sequence ID" value="KFD57947.1"/>
    <property type="molecule type" value="Genomic_DNA"/>
</dbReference>
<gene>
    <name evidence="1" type="ORF">M513_01180</name>
    <name evidence="2" type="ORF">M514_01180</name>
</gene>
<proteinExistence type="predicted"/>
<evidence type="ECO:0000313" key="2">
    <source>
        <dbReference type="EMBL" id="KFD70870.1"/>
    </source>
</evidence>
<dbReference type="Proteomes" id="UP000030764">
    <property type="component" value="Unassembled WGS sequence"/>
</dbReference>
<dbReference type="Proteomes" id="UP000030758">
    <property type="component" value="Unassembled WGS sequence"/>
</dbReference>
<reference evidence="2 3" key="1">
    <citation type="journal article" date="2014" name="Nat. Genet.">
        <title>Genome and transcriptome of the porcine whipworm Trichuris suis.</title>
        <authorList>
            <person name="Jex A.R."/>
            <person name="Nejsum P."/>
            <person name="Schwarz E.M."/>
            <person name="Hu L."/>
            <person name="Young N.D."/>
            <person name="Hall R.S."/>
            <person name="Korhonen P.K."/>
            <person name="Liao S."/>
            <person name="Thamsborg S."/>
            <person name="Xia J."/>
            <person name="Xu P."/>
            <person name="Wang S."/>
            <person name="Scheerlinck J.P."/>
            <person name="Hofmann A."/>
            <person name="Sternberg P.W."/>
            <person name="Wang J."/>
            <person name="Gasser R.B."/>
        </authorList>
    </citation>
    <scope>NUCLEOTIDE SEQUENCE [LARGE SCALE GENOMIC DNA]</scope>
    <source>
        <strain evidence="2">DCEP-RM93F</strain>
        <strain evidence="1">DCEP-RM93M</strain>
    </source>
</reference>
<evidence type="ECO:0000313" key="3">
    <source>
        <dbReference type="Proteomes" id="UP000030764"/>
    </source>
</evidence>
<organism evidence="2">
    <name type="scientific">Trichuris suis</name>
    <name type="common">pig whipworm</name>
    <dbReference type="NCBI Taxonomy" id="68888"/>
    <lineage>
        <taxon>Eukaryota</taxon>
        <taxon>Metazoa</taxon>
        <taxon>Ecdysozoa</taxon>
        <taxon>Nematoda</taxon>
        <taxon>Enoplea</taxon>
        <taxon>Dorylaimia</taxon>
        <taxon>Trichinellida</taxon>
        <taxon>Trichuridae</taxon>
        <taxon>Trichuris</taxon>
    </lineage>
</organism>
<dbReference type="EMBL" id="KL367485">
    <property type="protein sequence ID" value="KFD70870.1"/>
    <property type="molecule type" value="Genomic_DNA"/>
</dbReference>
<feature type="non-terminal residue" evidence="2">
    <location>
        <position position="90"/>
    </location>
</feature>
<protein>
    <submittedName>
        <fullName evidence="2">Uncharacterized protein</fullName>
    </submittedName>
</protein>
<sequence length="90" mass="9682">MDDSCFHSGEEGCSVIQLVPAHGDVATKCFHDTARAVIHGNEESTVVLTVPSHLSTPAHQDEATMFGRALNAVPHQSLSQLRDVNLTVDM</sequence>